<accession>A0A2M6K9V7</accession>
<evidence type="ECO:0000313" key="2">
    <source>
        <dbReference type="EMBL" id="PIR13883.1"/>
    </source>
</evidence>
<evidence type="ECO:0000256" key="1">
    <source>
        <dbReference type="SAM" id="Phobius"/>
    </source>
</evidence>
<dbReference type="Proteomes" id="UP000230869">
    <property type="component" value="Unassembled WGS sequence"/>
</dbReference>
<keyword evidence="1" id="KW-0812">Transmembrane</keyword>
<dbReference type="EMBL" id="PCWW01000012">
    <property type="protein sequence ID" value="PIR13883.1"/>
    <property type="molecule type" value="Genomic_DNA"/>
</dbReference>
<dbReference type="AlphaFoldDB" id="A0A2M6K9V7"/>
<comment type="caution">
    <text evidence="2">The sequence shown here is derived from an EMBL/GenBank/DDBJ whole genome shotgun (WGS) entry which is preliminary data.</text>
</comment>
<protein>
    <submittedName>
        <fullName evidence="2">Uncharacterized protein</fullName>
    </submittedName>
</protein>
<proteinExistence type="predicted"/>
<feature type="transmembrane region" description="Helical" evidence="1">
    <location>
        <begin position="6"/>
        <end position="24"/>
    </location>
</feature>
<keyword evidence="1" id="KW-0472">Membrane</keyword>
<reference evidence="2 3" key="1">
    <citation type="submission" date="2017-09" db="EMBL/GenBank/DDBJ databases">
        <title>Depth-based differentiation of microbial function through sediment-hosted aquifers and enrichment of novel symbionts in the deep terrestrial subsurface.</title>
        <authorList>
            <person name="Probst A.J."/>
            <person name="Ladd B."/>
            <person name="Jarett J.K."/>
            <person name="Geller-Mcgrath D.E."/>
            <person name="Sieber C.M."/>
            <person name="Emerson J.B."/>
            <person name="Anantharaman K."/>
            <person name="Thomas B.C."/>
            <person name="Malmstrom R."/>
            <person name="Stieglmeier M."/>
            <person name="Klingl A."/>
            <person name="Woyke T."/>
            <person name="Ryan C.M."/>
            <person name="Banfield J.F."/>
        </authorList>
    </citation>
    <scope>NUCLEOTIDE SEQUENCE [LARGE SCALE GENOMIC DNA]</scope>
    <source>
        <strain evidence="2">CG11_big_fil_rev_8_21_14_0_20_39_10</strain>
    </source>
</reference>
<organism evidence="2 3">
    <name type="scientific">Candidatus Falkowbacteria bacterium CG11_big_fil_rev_8_21_14_0_20_39_10</name>
    <dbReference type="NCBI Taxonomy" id="1974570"/>
    <lineage>
        <taxon>Bacteria</taxon>
        <taxon>Candidatus Falkowiibacteriota</taxon>
    </lineage>
</organism>
<name>A0A2M6K9V7_9BACT</name>
<keyword evidence="1" id="KW-1133">Transmembrane helix</keyword>
<evidence type="ECO:0000313" key="3">
    <source>
        <dbReference type="Proteomes" id="UP000230869"/>
    </source>
</evidence>
<gene>
    <name evidence="2" type="ORF">COV49_00690</name>
</gene>
<sequence>MENSGIFYLLVFIGSGLYGFFKILEMDFISSVFFYFPACFCQKEAGKAVYKISITRTSPFKNKKCELVFYLT</sequence>